<dbReference type="EMBL" id="CACRXK020002662">
    <property type="protein sequence ID" value="CAB3995422.1"/>
    <property type="molecule type" value="Genomic_DNA"/>
</dbReference>
<dbReference type="OrthoDB" id="10264738at2759"/>
<gene>
    <name evidence="1" type="ORF">PACLA_8A017745</name>
</gene>
<dbReference type="GO" id="GO:0005739">
    <property type="term" value="C:mitochondrion"/>
    <property type="evidence" value="ECO:0007669"/>
    <property type="project" value="TreeGrafter"/>
</dbReference>
<accession>A0A6S7GYV5</accession>
<comment type="caution">
    <text evidence="1">The sequence shown here is derived from an EMBL/GenBank/DDBJ whole genome shotgun (WGS) entry which is preliminary data.</text>
</comment>
<dbReference type="InterPro" id="IPR036457">
    <property type="entry name" value="PPM-type-like_dom_sf"/>
</dbReference>
<dbReference type="SMART" id="SM00332">
    <property type="entry name" value="PP2Cc"/>
    <property type="match status" value="1"/>
</dbReference>
<organism evidence="1 2">
    <name type="scientific">Paramuricea clavata</name>
    <name type="common">Red gorgonian</name>
    <name type="synonym">Violescent sea-whip</name>
    <dbReference type="NCBI Taxonomy" id="317549"/>
    <lineage>
        <taxon>Eukaryota</taxon>
        <taxon>Metazoa</taxon>
        <taxon>Cnidaria</taxon>
        <taxon>Anthozoa</taxon>
        <taxon>Octocorallia</taxon>
        <taxon>Malacalcyonacea</taxon>
        <taxon>Plexauridae</taxon>
        <taxon>Paramuricea</taxon>
    </lineage>
</organism>
<evidence type="ECO:0000313" key="2">
    <source>
        <dbReference type="Proteomes" id="UP001152795"/>
    </source>
</evidence>
<dbReference type="Proteomes" id="UP001152795">
    <property type="component" value="Unassembled WGS sequence"/>
</dbReference>
<dbReference type="SUPFAM" id="SSF81606">
    <property type="entry name" value="PP2C-like"/>
    <property type="match status" value="1"/>
</dbReference>
<proteinExistence type="predicted"/>
<protein>
    <submittedName>
        <fullName evidence="1">Phosphatase 1H-like</fullName>
    </submittedName>
</protein>
<sequence length="394" mass="43719">MSSAFNGVRKWLNMTSLVSPSGQKSEGSKAYPKVGSELFPYTRPSFLGLSKEAGKASADHEIRPILVAQRELPLNAGYSETINAGKSYLVNEDQAFAEMFCLHVINIDKELKEDTITKLPYWCFGIFDGHAGAGSSLATVNQLQDIIHEKLHEIQDVIVCDEKNYGKLPVLHGAVAPTISFEAVVIGALEQSFLEMDNRINRDRQVHKITGGCTAVVSLFLKNKLFVANAGDSRAIICKDGKPIPMSKDHTPETDRCRLQVLAAMKPALLGKEFTRLEFQQKPRRKHVGKKLFCRDRNMTGWALKLITEEDVFRTQMISGSGKAARLLETIGTTRGFGDFDLKASYTGISVKPFLTAEPEVTIYDLSQESIDENDILIMATDGLWERVSNEKVC</sequence>
<dbReference type="AlphaFoldDB" id="A0A6S7GYV5"/>
<keyword evidence="2" id="KW-1185">Reference proteome</keyword>
<dbReference type="CDD" id="cd00143">
    <property type="entry name" value="PP2Cc"/>
    <property type="match status" value="1"/>
</dbReference>
<dbReference type="PROSITE" id="PS51746">
    <property type="entry name" value="PPM_2"/>
    <property type="match status" value="1"/>
</dbReference>
<dbReference type="Pfam" id="PF00481">
    <property type="entry name" value="PP2C"/>
    <property type="match status" value="2"/>
</dbReference>
<dbReference type="PANTHER" id="PTHR13832">
    <property type="entry name" value="PROTEIN PHOSPHATASE 2C"/>
    <property type="match status" value="1"/>
</dbReference>
<dbReference type="InterPro" id="IPR001932">
    <property type="entry name" value="PPM-type_phosphatase-like_dom"/>
</dbReference>
<dbReference type="Gene3D" id="3.60.40.10">
    <property type="entry name" value="PPM-type phosphatase domain"/>
    <property type="match status" value="1"/>
</dbReference>
<dbReference type="PANTHER" id="PTHR13832:SF354">
    <property type="entry name" value="GM14138P"/>
    <property type="match status" value="1"/>
</dbReference>
<name>A0A6S7GYV5_PARCT</name>
<dbReference type="InterPro" id="IPR015655">
    <property type="entry name" value="PP2C"/>
</dbReference>
<dbReference type="GO" id="GO:0004741">
    <property type="term" value="F:[pyruvate dehydrogenase (acetyl-transferring)]-phosphatase activity"/>
    <property type="evidence" value="ECO:0007669"/>
    <property type="project" value="TreeGrafter"/>
</dbReference>
<evidence type="ECO:0000313" key="1">
    <source>
        <dbReference type="EMBL" id="CAB3995422.1"/>
    </source>
</evidence>
<reference evidence="1" key="1">
    <citation type="submission" date="2020-04" db="EMBL/GenBank/DDBJ databases">
        <authorList>
            <person name="Alioto T."/>
            <person name="Alioto T."/>
            <person name="Gomez Garrido J."/>
        </authorList>
    </citation>
    <scope>NUCLEOTIDE SEQUENCE</scope>
    <source>
        <strain evidence="1">A484AB</strain>
    </source>
</reference>